<gene>
    <name evidence="3" type="ORF">ATO11_20765</name>
</gene>
<keyword evidence="2" id="KW-0472">Membrane</keyword>
<sequence length="225" mass="25255">MSRGIQELYAIKGFMLLDKLGGYLIGALGAAFIVAIVWWLRAYGFDFRWNQNAINISLALGLQLIVTIAAIIIMALGDEQAEQARAIGDLYFDTVYKSHIPSGEKLVLAFIVNGVGAWLLTWGIIGELGYDSNGWTRYSVWFSYLVLCFVGAGLWQLISYEAALKKAIEQEKWEKVRKGQLRSESENTAPAVEHQQPASQPRQTEDLSRKDPRDAFDIPPQRLDE</sequence>
<keyword evidence="2" id="KW-0812">Transmembrane</keyword>
<dbReference type="STRING" id="1317121.ATO11_20765"/>
<dbReference type="Proteomes" id="UP000036938">
    <property type="component" value="Unassembled WGS sequence"/>
</dbReference>
<protein>
    <submittedName>
        <fullName evidence="3">Uncharacterized protein</fullName>
    </submittedName>
</protein>
<name>A0A0L1JK70_9RHOB</name>
<dbReference type="AlphaFoldDB" id="A0A0L1JK70"/>
<accession>A0A0L1JK70</accession>
<evidence type="ECO:0000313" key="3">
    <source>
        <dbReference type="EMBL" id="KNG91803.1"/>
    </source>
</evidence>
<dbReference type="EMBL" id="AQQZ01000030">
    <property type="protein sequence ID" value="KNG91803.1"/>
    <property type="molecule type" value="Genomic_DNA"/>
</dbReference>
<evidence type="ECO:0000313" key="4">
    <source>
        <dbReference type="Proteomes" id="UP000036938"/>
    </source>
</evidence>
<organism evidence="3 4">
    <name type="scientific">Pseudaestuariivita atlantica</name>
    <dbReference type="NCBI Taxonomy" id="1317121"/>
    <lineage>
        <taxon>Bacteria</taxon>
        <taxon>Pseudomonadati</taxon>
        <taxon>Pseudomonadota</taxon>
        <taxon>Alphaproteobacteria</taxon>
        <taxon>Rhodobacterales</taxon>
        <taxon>Paracoccaceae</taxon>
        <taxon>Pseudaestuariivita</taxon>
    </lineage>
</organism>
<dbReference type="PATRIC" id="fig|1317121.7.peg.2514"/>
<proteinExistence type="predicted"/>
<keyword evidence="2" id="KW-1133">Transmembrane helix</keyword>
<evidence type="ECO:0000256" key="1">
    <source>
        <dbReference type="SAM" id="MobiDB-lite"/>
    </source>
</evidence>
<feature type="compositionally biased region" description="Basic and acidic residues" evidence="1">
    <location>
        <begin position="203"/>
        <end position="225"/>
    </location>
</feature>
<feature type="transmembrane region" description="Helical" evidence="2">
    <location>
        <begin position="53"/>
        <end position="76"/>
    </location>
</feature>
<feature type="transmembrane region" description="Helical" evidence="2">
    <location>
        <begin position="106"/>
        <end position="126"/>
    </location>
</feature>
<feature type="transmembrane region" description="Helical" evidence="2">
    <location>
        <begin position="138"/>
        <end position="158"/>
    </location>
</feature>
<feature type="transmembrane region" description="Helical" evidence="2">
    <location>
        <begin position="20"/>
        <end position="41"/>
    </location>
</feature>
<keyword evidence="4" id="KW-1185">Reference proteome</keyword>
<reference evidence="3 4" key="1">
    <citation type="journal article" date="2015" name="Int. J. Syst. Evol. Microbiol.">
        <title>Aestuariivita atlantica sp. nov., isolated from deep sea sediment of the Atlantic Ocean.</title>
        <authorList>
            <person name="Li G."/>
            <person name="Lai Q."/>
            <person name="Du Y."/>
            <person name="Liu X."/>
            <person name="Sun F."/>
            <person name="Shao Z."/>
        </authorList>
    </citation>
    <scope>NUCLEOTIDE SEQUENCE [LARGE SCALE GENOMIC DNA]</scope>
    <source>
        <strain evidence="3 4">22II-S11-z3</strain>
    </source>
</reference>
<evidence type="ECO:0000256" key="2">
    <source>
        <dbReference type="SAM" id="Phobius"/>
    </source>
</evidence>
<comment type="caution">
    <text evidence="3">The sequence shown here is derived from an EMBL/GenBank/DDBJ whole genome shotgun (WGS) entry which is preliminary data.</text>
</comment>
<dbReference type="RefSeq" id="WP_050532821.1">
    <property type="nucleotide sequence ID" value="NZ_AQQZ01000030.1"/>
</dbReference>
<feature type="region of interest" description="Disordered" evidence="1">
    <location>
        <begin position="179"/>
        <end position="225"/>
    </location>
</feature>